<keyword evidence="1" id="KW-0479">Metal-binding</keyword>
<evidence type="ECO:0000313" key="4">
    <source>
        <dbReference type="EMBL" id="GGQ15271.1"/>
    </source>
</evidence>
<evidence type="ECO:0000313" key="5">
    <source>
        <dbReference type="Proteomes" id="UP000619118"/>
    </source>
</evidence>
<feature type="domain" description="Gamma-butyrobetaine hydroxylase-like N-terminal" evidence="3">
    <location>
        <begin position="51"/>
        <end position="133"/>
    </location>
</feature>
<organism evidence="4 5">
    <name type="scientific">Shewanella litoralis</name>
    <dbReference type="NCBI Taxonomy" id="2282700"/>
    <lineage>
        <taxon>Bacteria</taxon>
        <taxon>Pseudomonadati</taxon>
        <taxon>Pseudomonadota</taxon>
        <taxon>Gammaproteobacteria</taxon>
        <taxon>Alteromonadales</taxon>
        <taxon>Shewanellaceae</taxon>
        <taxon>Shewanella</taxon>
    </lineage>
</organism>
<name>A0ABQ2R7R2_9GAMM</name>
<keyword evidence="2" id="KW-0408">Iron</keyword>
<dbReference type="Proteomes" id="UP000619118">
    <property type="component" value="Unassembled WGS sequence"/>
</dbReference>
<dbReference type="PANTHER" id="PTHR35303:SF5">
    <property type="entry name" value="OS02G0197800 PROTEIN"/>
    <property type="match status" value="1"/>
</dbReference>
<protein>
    <recommendedName>
        <fullName evidence="3">Gamma-butyrobetaine hydroxylase-like N-terminal domain-containing protein</fullName>
    </recommendedName>
</protein>
<dbReference type="InterPro" id="IPR010376">
    <property type="entry name" value="GBBH-like_N"/>
</dbReference>
<evidence type="ECO:0000256" key="1">
    <source>
        <dbReference type="ARBA" id="ARBA00022723"/>
    </source>
</evidence>
<dbReference type="PANTHER" id="PTHR35303">
    <property type="entry name" value="OS02G0197800 PROTEIN"/>
    <property type="match status" value="1"/>
</dbReference>
<sequence length="168" mass="19167">MNVLMRIDITNAGCNNWINRKVAYDDNLRFSVNPFFIGIPMTQSTPTVSGIKLKRQSKLLEVTFDNGQTYNISCEMLRVFSPSAEVQRHGNPILVTHKKAVNITAIEPVGHYAVKIVFDDGHDTGLYSWQVLYNLCSNQAELWQQYLARLRAEKGSREPLIDMNIKYS</sequence>
<dbReference type="Pfam" id="PF06155">
    <property type="entry name" value="GBBH-like_N"/>
    <property type="match status" value="1"/>
</dbReference>
<dbReference type="Gene3D" id="3.30.2020.30">
    <property type="match status" value="1"/>
</dbReference>
<accession>A0ABQ2R7R2</accession>
<comment type="caution">
    <text evidence="4">The sequence shown here is derived from an EMBL/GenBank/DDBJ whole genome shotgun (WGS) entry which is preliminary data.</text>
</comment>
<dbReference type="EMBL" id="BMQX01000008">
    <property type="protein sequence ID" value="GGQ15271.1"/>
    <property type="molecule type" value="Genomic_DNA"/>
</dbReference>
<dbReference type="InterPro" id="IPR038492">
    <property type="entry name" value="GBBH-like_N_sf"/>
</dbReference>
<keyword evidence="5" id="KW-1185">Reference proteome</keyword>
<evidence type="ECO:0000256" key="2">
    <source>
        <dbReference type="ARBA" id="ARBA00023004"/>
    </source>
</evidence>
<proteinExistence type="predicted"/>
<reference evidence="5" key="1">
    <citation type="journal article" date="2019" name="Int. J. Syst. Evol. Microbiol.">
        <title>The Global Catalogue of Microorganisms (GCM) 10K type strain sequencing project: providing services to taxonomists for standard genome sequencing and annotation.</title>
        <authorList>
            <consortium name="The Broad Institute Genomics Platform"/>
            <consortium name="The Broad Institute Genome Sequencing Center for Infectious Disease"/>
            <person name="Wu L."/>
            <person name="Ma J."/>
        </authorList>
    </citation>
    <scope>NUCLEOTIDE SEQUENCE [LARGE SCALE GENOMIC DNA]</scope>
    <source>
        <strain evidence="5">JCM 32306</strain>
    </source>
</reference>
<evidence type="ECO:0000259" key="3">
    <source>
        <dbReference type="Pfam" id="PF06155"/>
    </source>
</evidence>
<gene>
    <name evidence="4" type="ORF">GCM10009411_14720</name>
</gene>